<feature type="region of interest" description="Disordered" evidence="11">
    <location>
        <begin position="1"/>
        <end position="163"/>
    </location>
</feature>
<dbReference type="InterPro" id="IPR015797">
    <property type="entry name" value="NUDIX_hydrolase-like_dom_sf"/>
</dbReference>
<comment type="subcellular location">
    <subcellularLocation>
        <location evidence="10">Cytoplasm</location>
    </subcellularLocation>
    <subcellularLocation>
        <location evidence="1 10">Nucleus</location>
    </subcellularLocation>
    <subcellularLocation>
        <location evidence="10">Mitochondrion</location>
    </subcellularLocation>
</comment>
<dbReference type="InterPro" id="IPR000086">
    <property type="entry name" value="NUDIX_hydrolase_dom"/>
</dbReference>
<evidence type="ECO:0000256" key="7">
    <source>
        <dbReference type="ARBA" id="ARBA00023242"/>
    </source>
</evidence>
<gene>
    <name evidence="12" type="primary">NUDT6</name>
</gene>
<dbReference type="PROSITE" id="PS51462">
    <property type="entry name" value="NUDIX"/>
    <property type="match status" value="1"/>
</dbReference>
<feature type="compositionally biased region" description="Basic and acidic residues" evidence="11">
    <location>
        <begin position="23"/>
        <end position="32"/>
    </location>
</feature>
<feature type="compositionally biased region" description="Gly residues" evidence="11">
    <location>
        <begin position="134"/>
        <end position="146"/>
    </location>
</feature>
<evidence type="ECO:0000256" key="3">
    <source>
        <dbReference type="ARBA" id="ARBA00011407"/>
    </source>
</evidence>
<dbReference type="GO" id="GO:0047631">
    <property type="term" value="F:ADP-ribose diphosphatase activity"/>
    <property type="evidence" value="ECO:0007669"/>
    <property type="project" value="TreeGrafter"/>
</dbReference>
<evidence type="ECO:0000256" key="6">
    <source>
        <dbReference type="ARBA" id="ARBA00023128"/>
    </source>
</evidence>
<keyword evidence="7 10" id="KW-0539">Nucleus</keyword>
<evidence type="ECO:0000256" key="8">
    <source>
        <dbReference type="ARBA" id="ARBA00057091"/>
    </source>
</evidence>
<dbReference type="PANTHER" id="PTHR13994:SF46">
    <property type="entry name" value="NUCLEOSIDE DIPHOSPHATE-LINKED MOIETY X MOTIF 6"/>
    <property type="match status" value="1"/>
</dbReference>
<reference evidence="12" key="3">
    <citation type="submission" date="2025-09" db="UniProtKB">
        <authorList>
            <consortium name="Ensembl"/>
        </authorList>
    </citation>
    <scope>IDENTIFICATION</scope>
</reference>
<keyword evidence="6 10" id="KW-0496">Mitochondrion</keyword>
<dbReference type="Gene3D" id="3.90.79.10">
    <property type="entry name" value="Nucleoside Triphosphate Pyrophosphohydrolase"/>
    <property type="match status" value="1"/>
</dbReference>
<dbReference type="EC" id="3.6.1.-" evidence="10"/>
<evidence type="ECO:0000313" key="13">
    <source>
        <dbReference type="Proteomes" id="UP000694553"/>
    </source>
</evidence>
<dbReference type="FunFam" id="3.40.630.30:FF:000062">
    <property type="entry name" value="Nucleoside diphosphate-linked moiety X motif 6"/>
    <property type="match status" value="1"/>
</dbReference>
<dbReference type="Pfam" id="PF18290">
    <property type="entry name" value="Nudix_hydro"/>
    <property type="match status" value="1"/>
</dbReference>
<organism evidence="12 13">
    <name type="scientific">Corvus moneduloides</name>
    <name type="common">New Caledonian crow</name>
    <dbReference type="NCBI Taxonomy" id="1196302"/>
    <lineage>
        <taxon>Eukaryota</taxon>
        <taxon>Metazoa</taxon>
        <taxon>Chordata</taxon>
        <taxon>Craniata</taxon>
        <taxon>Vertebrata</taxon>
        <taxon>Euteleostomi</taxon>
        <taxon>Archelosauria</taxon>
        <taxon>Archosauria</taxon>
        <taxon>Dinosauria</taxon>
        <taxon>Saurischia</taxon>
        <taxon>Theropoda</taxon>
        <taxon>Coelurosauria</taxon>
        <taxon>Aves</taxon>
        <taxon>Neognathae</taxon>
        <taxon>Neoaves</taxon>
        <taxon>Telluraves</taxon>
        <taxon>Australaves</taxon>
        <taxon>Passeriformes</taxon>
        <taxon>Corvoidea</taxon>
        <taxon>Corvidae</taxon>
        <taxon>Corvus</taxon>
    </lineage>
</organism>
<reference evidence="13" key="1">
    <citation type="submission" date="2019-10" db="EMBL/GenBank/DDBJ databases">
        <title>Corvus moneduloides (New Caledonian crow) genome, bCorMon1, primary haplotype.</title>
        <authorList>
            <person name="Rutz C."/>
            <person name="Fungtammasan C."/>
            <person name="Mountcastle J."/>
            <person name="Formenti G."/>
            <person name="Chow W."/>
            <person name="Howe K."/>
            <person name="Steele M.P."/>
            <person name="Fernandes J."/>
            <person name="Gilbert M.T.P."/>
            <person name="Fedrigo O."/>
            <person name="Jarvis E.D."/>
            <person name="Gemmell N."/>
        </authorList>
    </citation>
    <scope>NUCLEOTIDE SEQUENCE [LARGE SCALE GENOMIC DNA]</scope>
</reference>
<evidence type="ECO:0000313" key="12">
    <source>
        <dbReference type="Ensembl" id="ENSCMUP00000023695.2"/>
    </source>
</evidence>
<evidence type="ECO:0000256" key="4">
    <source>
        <dbReference type="ARBA" id="ARBA00022490"/>
    </source>
</evidence>
<evidence type="ECO:0000256" key="2">
    <source>
        <dbReference type="ARBA" id="ARBA00005582"/>
    </source>
</evidence>
<evidence type="ECO:0000256" key="1">
    <source>
        <dbReference type="ARBA" id="ARBA00004123"/>
    </source>
</evidence>
<feature type="compositionally biased region" description="Low complexity" evidence="11">
    <location>
        <begin position="113"/>
        <end position="133"/>
    </location>
</feature>
<evidence type="ECO:0000256" key="10">
    <source>
        <dbReference type="RuleBase" id="RU368106"/>
    </source>
</evidence>
<dbReference type="InterPro" id="IPR040618">
    <property type="entry name" value="Pre-Nudix"/>
</dbReference>
<name>A0A8C3ELV9_CORMO</name>
<dbReference type="GO" id="GO:0035529">
    <property type="term" value="F:NADH pyrophosphatase activity"/>
    <property type="evidence" value="ECO:0007669"/>
    <property type="project" value="TreeGrafter"/>
</dbReference>
<keyword evidence="5 10" id="KW-0378">Hydrolase</keyword>
<evidence type="ECO:0000256" key="9">
    <source>
        <dbReference type="ARBA" id="ARBA00068898"/>
    </source>
</evidence>
<accession>A0A8U7P3Z3</accession>
<dbReference type="GO" id="GO:0051287">
    <property type="term" value="F:NAD binding"/>
    <property type="evidence" value="ECO:0007669"/>
    <property type="project" value="TreeGrafter"/>
</dbReference>
<dbReference type="Pfam" id="PF00293">
    <property type="entry name" value="NUDIX"/>
    <property type="match status" value="1"/>
</dbReference>
<comment type="similarity">
    <text evidence="2 10">Belongs to the Nudix hydrolase family.</text>
</comment>
<dbReference type="PANTHER" id="PTHR13994">
    <property type="entry name" value="NUDIX HYDROLASE RELATED"/>
    <property type="match status" value="1"/>
</dbReference>
<evidence type="ECO:0000256" key="11">
    <source>
        <dbReference type="SAM" id="MobiDB-lite"/>
    </source>
</evidence>
<dbReference type="Ensembl" id="ENSCMUT00000025491.2">
    <property type="protein sequence ID" value="ENSCMUP00000023695.2"/>
    <property type="gene ID" value="ENSCMUG00000014530.2"/>
</dbReference>
<sequence>MGPWTERPPRSRLREAPGALLGRDSDSKEAPSVRRLRQRGWGCPFPPPVPRTCLHGVGDAQRQRPARGSFEGTIPREAATRGRAPLTLPSGRGGGHAAPRPPQSGSGAEVGTAPRAAAPRPAQRHGGAVAGDAEGAGLGGPGGAAGEAGQVRGGERGPGRAARVPAAGAGFLRAVAAGQVPGGGPESRGGRGAVCEGWRGSRQGALSTTAFPSKTLSQSVSQWRDEGRVAVWLHVPILQSSLVAVAASQGFAFHHAEQGSSTLTLWLGEGPSRLPGFATHQLGVAGELQEWLHPQKVLKEPLGTVNAWKFPGGLSNPGEDIGDTAVREVFEETGIKSEFKSILSIRQQHEHPGAFGKSDMYIICRMEPSSFHISFCQHECLRCEWMDLEELARTENATPITSNVAKLLLYGYREGFDRVDITMREFPAVYTGLFYKLYHRELPESYRNMTS</sequence>
<evidence type="ECO:0000256" key="5">
    <source>
        <dbReference type="ARBA" id="ARBA00022801"/>
    </source>
</evidence>
<accession>A0A8C3ELV9</accession>
<comment type="subunit">
    <text evidence="3 10">Monomer and homodimer.</text>
</comment>
<dbReference type="FunFam" id="4.10.80.100:FF:000001">
    <property type="entry name" value="Nucleoside diphosphate-linked moiety X motif 6"/>
    <property type="match status" value="1"/>
</dbReference>
<dbReference type="PROSITE" id="PS00893">
    <property type="entry name" value="NUDIX_BOX"/>
    <property type="match status" value="1"/>
</dbReference>
<dbReference type="Proteomes" id="UP000694553">
    <property type="component" value="Unassembled WGS sequence"/>
</dbReference>
<keyword evidence="13" id="KW-1185">Reference proteome</keyword>
<dbReference type="InterPro" id="IPR020084">
    <property type="entry name" value="NUDIX_hydrolase_CS"/>
</dbReference>
<dbReference type="GO" id="GO:0005739">
    <property type="term" value="C:mitochondrion"/>
    <property type="evidence" value="ECO:0007669"/>
    <property type="project" value="UniProtKB-SubCell"/>
</dbReference>
<dbReference type="AlphaFoldDB" id="A0A8C3ELV9"/>
<dbReference type="CDD" id="cd04670">
    <property type="entry name" value="NUDIX_ASFGF2_Nudt6"/>
    <property type="match status" value="1"/>
</dbReference>
<dbReference type="FunFam" id="3.90.79.10:FF:000027">
    <property type="entry name" value="nucleoside diphosphate-linked moiety X motif 6"/>
    <property type="match status" value="1"/>
</dbReference>
<dbReference type="PRINTS" id="PR01356">
    <property type="entry name" value="GFGPROTEIN"/>
</dbReference>
<dbReference type="InterPro" id="IPR003293">
    <property type="entry name" value="Nudix_hydrolase6-like"/>
</dbReference>
<dbReference type="Gene3D" id="3.40.630.30">
    <property type="match status" value="1"/>
</dbReference>
<keyword evidence="4 10" id="KW-0963">Cytoplasm</keyword>
<proteinExistence type="inferred from homology"/>
<dbReference type="Gene3D" id="4.10.80.100">
    <property type="match status" value="1"/>
</dbReference>
<dbReference type="SUPFAM" id="SSF55811">
    <property type="entry name" value="Nudix"/>
    <property type="match status" value="1"/>
</dbReference>
<dbReference type="GO" id="GO:0005634">
    <property type="term" value="C:nucleus"/>
    <property type="evidence" value="ECO:0007669"/>
    <property type="project" value="UniProtKB-SubCell"/>
</dbReference>
<comment type="function">
    <text evidence="8 10">May contribute to the regulation of cell proliferation.</text>
</comment>
<protein>
    <recommendedName>
        <fullName evidence="9 10">Nucleoside diphosphate-linked moiety X motif 6</fullName>
        <shortName evidence="10">Nudix motif 6</shortName>
        <ecNumber evidence="10">3.6.1.-</ecNumber>
    </recommendedName>
</protein>
<reference evidence="12" key="2">
    <citation type="submission" date="2025-08" db="UniProtKB">
        <authorList>
            <consortium name="Ensembl"/>
        </authorList>
    </citation>
    <scope>IDENTIFICATION</scope>
</reference>